<accession>A0A1X6Y4W7</accession>
<dbReference type="Gene3D" id="3.90.550.10">
    <property type="entry name" value="Spore Coat Polysaccharide Biosynthesis Protein SpsA, Chain A"/>
    <property type="match status" value="1"/>
</dbReference>
<evidence type="ECO:0000313" key="2">
    <source>
        <dbReference type="Proteomes" id="UP000193570"/>
    </source>
</evidence>
<reference evidence="1 2" key="1">
    <citation type="submission" date="2017-03" db="EMBL/GenBank/DDBJ databases">
        <authorList>
            <person name="Afonso C.L."/>
            <person name="Miller P.J."/>
            <person name="Scott M.A."/>
            <person name="Spackman E."/>
            <person name="Goraichik I."/>
            <person name="Dimitrov K.M."/>
            <person name="Suarez D.L."/>
            <person name="Swayne D.E."/>
        </authorList>
    </citation>
    <scope>NUCLEOTIDE SEQUENCE [LARGE SCALE GENOMIC DNA]</scope>
    <source>
        <strain evidence="1 2">CECT 8625</strain>
    </source>
</reference>
<organism evidence="1 2">
    <name type="scientific">Roseivivax jejudonensis</name>
    <dbReference type="NCBI Taxonomy" id="1529041"/>
    <lineage>
        <taxon>Bacteria</taxon>
        <taxon>Pseudomonadati</taxon>
        <taxon>Pseudomonadota</taxon>
        <taxon>Alphaproteobacteria</taxon>
        <taxon>Rhodobacterales</taxon>
        <taxon>Roseobacteraceae</taxon>
        <taxon>Roseivivax</taxon>
    </lineage>
</organism>
<dbReference type="OrthoDB" id="9788272at2"/>
<dbReference type="SUPFAM" id="SSF53448">
    <property type="entry name" value="Nucleotide-diphospho-sugar transferases"/>
    <property type="match status" value="1"/>
</dbReference>
<dbReference type="InterPro" id="IPR029044">
    <property type="entry name" value="Nucleotide-diphossugar_trans"/>
</dbReference>
<dbReference type="CDD" id="cd04183">
    <property type="entry name" value="GT2_BcE_like"/>
    <property type="match status" value="1"/>
</dbReference>
<gene>
    <name evidence="1" type="ORF">ROJ8625_00238</name>
</gene>
<protein>
    <recommendedName>
        <fullName evidence="3">MobA-like NTP transferase domain protein</fullName>
    </recommendedName>
</protein>
<dbReference type="AlphaFoldDB" id="A0A1X6Y4W7"/>
<dbReference type="PIRSF" id="PIRSF028162">
    <property type="entry name" value="BcbE_prd"/>
    <property type="match status" value="1"/>
</dbReference>
<dbReference type="EMBL" id="FWFK01000001">
    <property type="protein sequence ID" value="SLN11059.1"/>
    <property type="molecule type" value="Genomic_DNA"/>
</dbReference>
<evidence type="ECO:0000313" key="1">
    <source>
        <dbReference type="EMBL" id="SLN11059.1"/>
    </source>
</evidence>
<sequence length="252" mass="27300">MSGTVAITMAGLGSRFAKAGFDRPKYELDALGRPLFDWSMLSLEAFRTAGWRFSFAVREGLGARAYIAERANALRLGETEVLSIDGVTDGQATTALMLAERAAQDAPFAIYNIDTFVAPAAMVPPDPATCAGWVPCFPAPGEGWSFARTDAYGHVVELREKQRISAHATVGLYWFDSAARYVGAYRCYYGIAGREESGERYVAPLYNQLIADGAQVRISPLRLDDVGMLGTPEQVAEFKARPPLAALSLCQA</sequence>
<dbReference type="Proteomes" id="UP000193570">
    <property type="component" value="Unassembled WGS sequence"/>
</dbReference>
<proteinExistence type="predicted"/>
<dbReference type="InterPro" id="IPR016873">
    <property type="entry name" value="Caps_polysacc_synth_BcbE_prd"/>
</dbReference>
<evidence type="ECO:0008006" key="3">
    <source>
        <dbReference type="Google" id="ProtNLM"/>
    </source>
</evidence>
<keyword evidence="2" id="KW-1185">Reference proteome</keyword>
<name>A0A1X6Y4W7_9RHOB</name>
<dbReference type="RefSeq" id="WP_085790017.1">
    <property type="nucleotide sequence ID" value="NZ_FWFK01000001.1"/>
</dbReference>